<dbReference type="GO" id="GO:0071978">
    <property type="term" value="P:bacterial-type flagellum-dependent swarming motility"/>
    <property type="evidence" value="ECO:0007669"/>
    <property type="project" value="TreeGrafter"/>
</dbReference>
<dbReference type="InterPro" id="IPR010930">
    <property type="entry name" value="Flg_bb/hook_C_dom"/>
</dbReference>
<dbReference type="InterPro" id="IPR037925">
    <property type="entry name" value="FlgE/F/G-like"/>
</dbReference>
<dbReference type="PROSITE" id="PS00588">
    <property type="entry name" value="FLAGELLA_BB_ROD"/>
    <property type="match status" value="1"/>
</dbReference>
<dbReference type="PANTHER" id="PTHR30435">
    <property type="entry name" value="FLAGELLAR PROTEIN"/>
    <property type="match status" value="1"/>
</dbReference>
<protein>
    <recommendedName>
        <fullName evidence="3 5">Flagellar hook protein FlgE</fullName>
    </recommendedName>
</protein>
<reference evidence="11 12" key="1">
    <citation type="submission" date="2018-08" db="EMBL/GenBank/DDBJ databases">
        <title>Genomic Encyclopedia of Type Strains, Phase IV (KMG-IV): sequencing the most valuable type-strain genomes for metagenomic binning, comparative biology and taxonomic classification.</title>
        <authorList>
            <person name="Goeker M."/>
        </authorList>
    </citation>
    <scope>NUCLEOTIDE SEQUENCE [LARGE SCALE GENOMIC DNA]</scope>
    <source>
        <strain evidence="11 12">BW863</strain>
    </source>
</reference>
<dbReference type="Pfam" id="PF00460">
    <property type="entry name" value="Flg_bb_rod"/>
    <property type="match status" value="1"/>
</dbReference>
<dbReference type="InterPro" id="IPR053967">
    <property type="entry name" value="LlgE_F_G-like_D1"/>
</dbReference>
<evidence type="ECO:0000256" key="6">
    <source>
        <dbReference type="SAM" id="SignalP"/>
    </source>
</evidence>
<keyword evidence="11" id="KW-0282">Flagellum</keyword>
<dbReference type="RefSeq" id="WP_115836677.1">
    <property type="nucleotide sequence ID" value="NZ_CP025086.1"/>
</dbReference>
<evidence type="ECO:0000256" key="4">
    <source>
        <dbReference type="ARBA" id="ARBA00023143"/>
    </source>
</evidence>
<dbReference type="InterPro" id="IPR020013">
    <property type="entry name" value="Flagellar_FlgE/F/G"/>
</dbReference>
<feature type="domain" description="Flagellar hook protein FlgE/F/G-like D1" evidence="10">
    <location>
        <begin position="84"/>
        <end position="126"/>
    </location>
</feature>
<evidence type="ECO:0000259" key="8">
    <source>
        <dbReference type="Pfam" id="PF06429"/>
    </source>
</evidence>
<keyword evidence="4 5" id="KW-0975">Bacterial flagellum</keyword>
<evidence type="ECO:0000259" key="10">
    <source>
        <dbReference type="Pfam" id="PF22692"/>
    </source>
</evidence>
<dbReference type="Gene3D" id="2.60.98.20">
    <property type="entry name" value="Flagellar hook protein FlgE"/>
    <property type="match status" value="1"/>
</dbReference>
<evidence type="ECO:0000256" key="2">
    <source>
        <dbReference type="ARBA" id="ARBA00009677"/>
    </source>
</evidence>
<sequence length="417" mass="42021">MSLYSALMASVSGMSAQANALSTISDNIANADTTGYKQASTQFEDMLNEFSTSEYDAGGVGTVVNYNIAQQGDPTSTTTSTNMAIEGNGFFVVENASGETYLTRAGSFAPDANGNLVNASGYTLMGYPISSGSSQPVSYSLDQLQPVQVPISGLSPPVASTSATLTGNLDSGASVDSGTLPAANSASSTYTSMTPVTAYDDLGNSVTLNVYATKTGANTWEVDVYNAADAASGGGFPYSAGPLATQALTFDPTSGALSSTPTSLSVAVPGGSSLSLDVSGLTQVSSSTSVQSTVNGNPPGTFESVSVSASGVLSENYSNGVTTPIYQIPLGTVPSVNSMTSLAGDVFAPNSNSGAITLGAGNSEGFGSINGSELESSTVDLATQLTNMVVTQNAYQANSKAFQVGSDMLSELVNLLK</sequence>
<dbReference type="GO" id="GO:0005829">
    <property type="term" value="C:cytosol"/>
    <property type="evidence" value="ECO:0007669"/>
    <property type="project" value="TreeGrafter"/>
</dbReference>
<dbReference type="Pfam" id="PF07559">
    <property type="entry name" value="FlgE_D2"/>
    <property type="match status" value="1"/>
</dbReference>
<evidence type="ECO:0000259" key="7">
    <source>
        <dbReference type="Pfam" id="PF00460"/>
    </source>
</evidence>
<evidence type="ECO:0000256" key="1">
    <source>
        <dbReference type="ARBA" id="ARBA00004117"/>
    </source>
</evidence>
<dbReference type="Pfam" id="PF06429">
    <property type="entry name" value="Flg_bbr_C"/>
    <property type="match status" value="1"/>
</dbReference>
<dbReference type="GO" id="GO:0009424">
    <property type="term" value="C:bacterial-type flagellum hook"/>
    <property type="evidence" value="ECO:0007669"/>
    <property type="project" value="TreeGrafter"/>
</dbReference>
<evidence type="ECO:0000256" key="5">
    <source>
        <dbReference type="RuleBase" id="RU362116"/>
    </source>
</evidence>
<dbReference type="PANTHER" id="PTHR30435:SF1">
    <property type="entry name" value="FLAGELLAR HOOK PROTEIN FLGE"/>
    <property type="match status" value="1"/>
</dbReference>
<dbReference type="InterPro" id="IPR019776">
    <property type="entry name" value="Flagellar_basal_body_rod_CS"/>
</dbReference>
<comment type="caution">
    <text evidence="11">The sequence shown here is derived from an EMBL/GenBank/DDBJ whole genome shotgun (WGS) entry which is preliminary data.</text>
</comment>
<feature type="chain" id="PRO_5017789157" description="Flagellar hook protein FlgE" evidence="6">
    <location>
        <begin position="21"/>
        <end position="417"/>
    </location>
</feature>
<comment type="function">
    <text evidence="5">A flexible structure which links the flagellar filament to the drive apparatus in the basal body.</text>
</comment>
<feature type="domain" description="Flagellar basal body rod protein N-terminal" evidence="7">
    <location>
        <begin position="10"/>
        <end position="37"/>
    </location>
</feature>
<dbReference type="Pfam" id="PF22692">
    <property type="entry name" value="LlgE_F_G_D1"/>
    <property type="match status" value="1"/>
</dbReference>
<dbReference type="AlphaFoldDB" id="A0A3D9YU30"/>
<evidence type="ECO:0000256" key="3">
    <source>
        <dbReference type="ARBA" id="ARBA00019015"/>
    </source>
</evidence>
<proteinExistence type="inferred from homology"/>
<keyword evidence="6" id="KW-0732">Signal</keyword>
<feature type="domain" description="Flagellar hook protein FlgE D2" evidence="9">
    <location>
        <begin position="168"/>
        <end position="293"/>
    </location>
</feature>
<evidence type="ECO:0000313" key="11">
    <source>
        <dbReference type="EMBL" id="REF86096.1"/>
    </source>
</evidence>
<dbReference type="InterPro" id="IPR011491">
    <property type="entry name" value="FlgE_D2"/>
</dbReference>
<feature type="domain" description="Flagellar basal-body/hook protein C-terminal" evidence="8">
    <location>
        <begin position="374"/>
        <end position="415"/>
    </location>
</feature>
<dbReference type="NCBIfam" id="TIGR03506">
    <property type="entry name" value="FlgEFG_subfam"/>
    <property type="match status" value="1"/>
</dbReference>
<gene>
    <name evidence="11" type="ORF">DES32_2141</name>
</gene>
<feature type="signal peptide" evidence="6">
    <location>
        <begin position="1"/>
        <end position="20"/>
    </location>
</feature>
<comment type="similarity">
    <text evidence="2 5">Belongs to the flagella basal body rod proteins family.</text>
</comment>
<dbReference type="Proteomes" id="UP000256900">
    <property type="component" value="Unassembled WGS sequence"/>
</dbReference>
<organism evidence="11 12">
    <name type="scientific">Methylovirgula ligni</name>
    <dbReference type="NCBI Taxonomy" id="569860"/>
    <lineage>
        <taxon>Bacteria</taxon>
        <taxon>Pseudomonadati</taxon>
        <taxon>Pseudomonadota</taxon>
        <taxon>Alphaproteobacteria</taxon>
        <taxon>Hyphomicrobiales</taxon>
        <taxon>Beijerinckiaceae</taxon>
        <taxon>Methylovirgula</taxon>
    </lineage>
</organism>
<dbReference type="GO" id="GO:0009425">
    <property type="term" value="C:bacterial-type flagellum basal body"/>
    <property type="evidence" value="ECO:0007669"/>
    <property type="project" value="UniProtKB-SubCell"/>
</dbReference>
<name>A0A3D9YU30_9HYPH</name>
<evidence type="ECO:0000313" key="12">
    <source>
        <dbReference type="Proteomes" id="UP000256900"/>
    </source>
</evidence>
<evidence type="ECO:0000259" key="9">
    <source>
        <dbReference type="Pfam" id="PF07559"/>
    </source>
</evidence>
<keyword evidence="11" id="KW-0966">Cell projection</keyword>
<dbReference type="InterPro" id="IPR001444">
    <property type="entry name" value="Flag_bb_rod_N"/>
</dbReference>
<comment type="subcellular location">
    <subcellularLocation>
        <location evidence="1 5">Bacterial flagellum basal body</location>
    </subcellularLocation>
</comment>
<keyword evidence="12" id="KW-1185">Reference proteome</keyword>
<dbReference type="EMBL" id="QUMO01000003">
    <property type="protein sequence ID" value="REF86096.1"/>
    <property type="molecule type" value="Genomic_DNA"/>
</dbReference>
<dbReference type="SUPFAM" id="SSF117143">
    <property type="entry name" value="Flagellar hook protein flgE"/>
    <property type="match status" value="1"/>
</dbReference>
<accession>A0A3D9YU30</accession>
<dbReference type="OrthoDB" id="8372879at2"/>
<dbReference type="InterPro" id="IPR037058">
    <property type="entry name" value="Falgellar_hook_FlgE_sf"/>
</dbReference>
<keyword evidence="11" id="KW-0969">Cilium</keyword>